<dbReference type="InterPro" id="IPR052018">
    <property type="entry name" value="PHP_domain"/>
</dbReference>
<proteinExistence type="predicted"/>
<reference evidence="3" key="1">
    <citation type="submission" date="2017-09" db="EMBL/GenBank/DDBJ databases">
        <title>Depth-based differentiation of microbial function through sediment-hosted aquifers and enrichment of novel symbionts in the deep terrestrial subsurface.</title>
        <authorList>
            <person name="Probst A.J."/>
            <person name="Ladd B."/>
            <person name="Jarett J.K."/>
            <person name="Geller-Mcgrath D.E."/>
            <person name="Sieber C.M.K."/>
            <person name="Emerson J.B."/>
            <person name="Anantharaman K."/>
            <person name="Thomas B.C."/>
            <person name="Malmstrom R."/>
            <person name="Stieglmeier M."/>
            <person name="Klingl A."/>
            <person name="Woyke T."/>
            <person name="Ryan C.M."/>
            <person name="Banfield J.F."/>
        </authorList>
    </citation>
    <scope>NUCLEOTIDE SEQUENCE [LARGE SCALE GENOMIC DNA]</scope>
</reference>
<dbReference type="EMBL" id="PFNG01000211">
    <property type="protein sequence ID" value="PIZ36211.1"/>
    <property type="molecule type" value="Genomic_DNA"/>
</dbReference>
<protein>
    <submittedName>
        <fullName evidence="2">Phosphatase</fullName>
    </submittedName>
</protein>
<dbReference type="InterPro" id="IPR003141">
    <property type="entry name" value="Pol/His_phosphatase_N"/>
</dbReference>
<dbReference type="SUPFAM" id="SSF89550">
    <property type="entry name" value="PHP domain-like"/>
    <property type="match status" value="1"/>
</dbReference>
<dbReference type="Gene3D" id="1.10.150.650">
    <property type="match status" value="1"/>
</dbReference>
<dbReference type="GO" id="GO:0035312">
    <property type="term" value="F:5'-3' DNA exonuclease activity"/>
    <property type="evidence" value="ECO:0007669"/>
    <property type="project" value="TreeGrafter"/>
</dbReference>
<dbReference type="GO" id="GO:0004534">
    <property type="term" value="F:5'-3' RNA exonuclease activity"/>
    <property type="evidence" value="ECO:0007669"/>
    <property type="project" value="TreeGrafter"/>
</dbReference>
<name>A0A2M7T651_9ACTN</name>
<dbReference type="SMART" id="SM00481">
    <property type="entry name" value="POLIIIAc"/>
    <property type="match status" value="1"/>
</dbReference>
<evidence type="ECO:0000313" key="2">
    <source>
        <dbReference type="EMBL" id="PIZ36211.1"/>
    </source>
</evidence>
<dbReference type="CDD" id="cd07438">
    <property type="entry name" value="PHP_HisPPase_AMP"/>
    <property type="match status" value="1"/>
</dbReference>
<gene>
    <name evidence="2" type="ORF">COY37_09010</name>
</gene>
<evidence type="ECO:0000313" key="3">
    <source>
        <dbReference type="Proteomes" id="UP000230956"/>
    </source>
</evidence>
<dbReference type="PANTHER" id="PTHR42924">
    <property type="entry name" value="EXONUCLEASE"/>
    <property type="match status" value="1"/>
</dbReference>
<dbReference type="Gene3D" id="3.20.20.140">
    <property type="entry name" value="Metal-dependent hydrolases"/>
    <property type="match status" value="1"/>
</dbReference>
<dbReference type="AlphaFoldDB" id="A0A2M7T651"/>
<dbReference type="PANTHER" id="PTHR42924:SF3">
    <property type="entry name" value="POLYMERASE_HISTIDINOL PHOSPHATASE N-TERMINAL DOMAIN-CONTAINING PROTEIN"/>
    <property type="match status" value="1"/>
</dbReference>
<comment type="caution">
    <text evidence="2">The sequence shown here is derived from an EMBL/GenBank/DDBJ whole genome shotgun (WGS) entry which is preliminary data.</text>
</comment>
<accession>A0A2M7T651</accession>
<dbReference type="Pfam" id="PF02811">
    <property type="entry name" value="PHP"/>
    <property type="match status" value="1"/>
</dbReference>
<dbReference type="InterPro" id="IPR004013">
    <property type="entry name" value="PHP_dom"/>
</dbReference>
<organism evidence="2 3">
    <name type="scientific">Candidatus Aquicultor secundus</name>
    <dbReference type="NCBI Taxonomy" id="1973895"/>
    <lineage>
        <taxon>Bacteria</taxon>
        <taxon>Bacillati</taxon>
        <taxon>Actinomycetota</taxon>
        <taxon>Candidatus Aquicultoria</taxon>
        <taxon>Candidatus Aquicultorales</taxon>
        <taxon>Candidatus Aquicultoraceae</taxon>
        <taxon>Candidatus Aquicultor</taxon>
    </lineage>
</organism>
<dbReference type="Proteomes" id="UP000230956">
    <property type="component" value="Unassembled WGS sequence"/>
</dbReference>
<dbReference type="InterPro" id="IPR016195">
    <property type="entry name" value="Pol/histidinol_Pase-like"/>
</dbReference>
<sequence length="272" mass="29703">MSVDLHLHTTASDGSLSPGQVVELAANLGLNAIAISDHDTVEGIQEALAFAERLDTRVIPAVELSSRYNSRDIHILGFFIDYKSRVLDKALSSLRKARIERAEKIVVCLQGEGLDITFEEVLEVAGGASVGRPHIARALLKNNQVSRISEAFVKYLKRGSLCYIDKFVYSPSQAISLIHEVGGVAVFAHPGLAGLDEHIPEFVAMGLDGIEAYHIEHTPDVVKHYLQIAYDYGLVVTGGSDCHGPLSTHGLRLGTIYVPDKTLVQLEKKRRL</sequence>
<dbReference type="RefSeq" id="WP_286679279.1">
    <property type="nucleotide sequence ID" value="NZ_MNXI01000140.1"/>
</dbReference>
<feature type="domain" description="Polymerase/histidinol phosphatase N-terminal" evidence="1">
    <location>
        <begin position="3"/>
        <end position="68"/>
    </location>
</feature>
<evidence type="ECO:0000259" key="1">
    <source>
        <dbReference type="SMART" id="SM00481"/>
    </source>
</evidence>